<name>A0A5B7CJ80_PORTR</name>
<comment type="caution">
    <text evidence="2">The sequence shown here is derived from an EMBL/GenBank/DDBJ whole genome shotgun (WGS) entry which is preliminary data.</text>
</comment>
<feature type="region of interest" description="Disordered" evidence="1">
    <location>
        <begin position="117"/>
        <end position="138"/>
    </location>
</feature>
<dbReference type="EMBL" id="VSRR010000045">
    <property type="protein sequence ID" value="MPC08821.1"/>
    <property type="molecule type" value="Genomic_DNA"/>
</dbReference>
<evidence type="ECO:0000313" key="2">
    <source>
        <dbReference type="EMBL" id="MPC08821.1"/>
    </source>
</evidence>
<feature type="compositionally biased region" description="Basic and acidic residues" evidence="1">
    <location>
        <begin position="122"/>
        <end position="132"/>
    </location>
</feature>
<dbReference type="Proteomes" id="UP000324222">
    <property type="component" value="Unassembled WGS sequence"/>
</dbReference>
<dbReference type="AlphaFoldDB" id="A0A5B7CJ80"/>
<evidence type="ECO:0000313" key="3">
    <source>
        <dbReference type="Proteomes" id="UP000324222"/>
    </source>
</evidence>
<reference evidence="2 3" key="1">
    <citation type="submission" date="2019-05" db="EMBL/GenBank/DDBJ databases">
        <title>Another draft genome of Portunus trituberculatus and its Hox gene families provides insights of decapod evolution.</title>
        <authorList>
            <person name="Jeong J.-H."/>
            <person name="Song I."/>
            <person name="Kim S."/>
            <person name="Choi T."/>
            <person name="Kim D."/>
            <person name="Ryu S."/>
            <person name="Kim W."/>
        </authorList>
    </citation>
    <scope>NUCLEOTIDE SEQUENCE [LARGE SCALE GENOMIC DNA]</scope>
    <source>
        <tissue evidence="2">Muscle</tissue>
    </source>
</reference>
<protein>
    <submittedName>
        <fullName evidence="2">Uncharacterized protein</fullName>
    </submittedName>
</protein>
<sequence length="138" mass="15415">MLALRFPEGSMSPNMTGYASDGDTCWVPTKVAPNLQKNTTAWWLNGGEVDCVGHLEVVAQPLVEHELAAFKHHWEHIWGGHNKDFINTHSTPTHHAALLPHPPHCLAPVSATPTTSNNWYRDTFEQDPESRTTRLTNS</sequence>
<proteinExistence type="predicted"/>
<evidence type="ECO:0000256" key="1">
    <source>
        <dbReference type="SAM" id="MobiDB-lite"/>
    </source>
</evidence>
<accession>A0A5B7CJ80</accession>
<organism evidence="2 3">
    <name type="scientific">Portunus trituberculatus</name>
    <name type="common">Swimming crab</name>
    <name type="synonym">Neptunus trituberculatus</name>
    <dbReference type="NCBI Taxonomy" id="210409"/>
    <lineage>
        <taxon>Eukaryota</taxon>
        <taxon>Metazoa</taxon>
        <taxon>Ecdysozoa</taxon>
        <taxon>Arthropoda</taxon>
        <taxon>Crustacea</taxon>
        <taxon>Multicrustacea</taxon>
        <taxon>Malacostraca</taxon>
        <taxon>Eumalacostraca</taxon>
        <taxon>Eucarida</taxon>
        <taxon>Decapoda</taxon>
        <taxon>Pleocyemata</taxon>
        <taxon>Brachyura</taxon>
        <taxon>Eubrachyura</taxon>
        <taxon>Portunoidea</taxon>
        <taxon>Portunidae</taxon>
        <taxon>Portuninae</taxon>
        <taxon>Portunus</taxon>
    </lineage>
</organism>
<keyword evidence="3" id="KW-1185">Reference proteome</keyword>
<gene>
    <name evidence="2" type="ORF">E2C01_001415</name>
</gene>